<sequence>MLLYHQQADVAIFSEAMTIFSCVASKLWRFYKKELELVFEKVVFHMLGNIGMYKRMDRFLMERTLLETLLGILEKPNALENLFRNYDCDVYSLNITSILFSIVGSPFPRHG</sequence>
<proteinExistence type="predicted"/>
<keyword evidence="3" id="KW-1185">Reference proteome</keyword>
<gene>
    <name evidence="2" type="ORF">GSBLH_T00006434001</name>
</gene>
<dbReference type="AlphaFoldDB" id="D8M2L1"/>
<name>D8M2L1_BLAHO</name>
<dbReference type="Pfam" id="PF12783">
    <property type="entry name" value="Sec7-like_HUS"/>
    <property type="match status" value="1"/>
</dbReference>
<dbReference type="RefSeq" id="XP_012896348.1">
    <property type="nucleotide sequence ID" value="XM_013040894.1"/>
</dbReference>
<dbReference type="EMBL" id="FN668649">
    <property type="protein sequence ID" value="CBK22300.2"/>
    <property type="molecule type" value="Genomic_DNA"/>
</dbReference>
<dbReference type="GeneID" id="24922558"/>
<protein>
    <recommendedName>
        <fullName evidence="1">Mon2/Sec7/BIG1-like HUS domain-containing protein</fullName>
    </recommendedName>
</protein>
<evidence type="ECO:0000313" key="3">
    <source>
        <dbReference type="Proteomes" id="UP000008312"/>
    </source>
</evidence>
<reference evidence="2" key="1">
    <citation type="submission" date="2010-02" db="EMBL/GenBank/DDBJ databases">
        <title>Sequencing and annotation of the Blastocystis hominis genome.</title>
        <authorList>
            <person name="Wincker P."/>
        </authorList>
    </citation>
    <scope>NUCLEOTIDE SEQUENCE</scope>
    <source>
        <strain evidence="2">Singapore isolate B</strain>
    </source>
</reference>
<accession>D8M2L1</accession>
<organism evidence="2">
    <name type="scientific">Blastocystis hominis</name>
    <dbReference type="NCBI Taxonomy" id="12968"/>
    <lineage>
        <taxon>Eukaryota</taxon>
        <taxon>Sar</taxon>
        <taxon>Stramenopiles</taxon>
        <taxon>Bigyra</taxon>
        <taxon>Opalozoa</taxon>
        <taxon>Opalinata</taxon>
        <taxon>Blastocystidae</taxon>
        <taxon>Blastocystis</taxon>
    </lineage>
</organism>
<dbReference type="Proteomes" id="UP000008312">
    <property type="component" value="Unassembled WGS sequence"/>
</dbReference>
<dbReference type="InterPro" id="IPR032691">
    <property type="entry name" value="Mon2/Sec7/BIG1-like_HUS"/>
</dbReference>
<dbReference type="InParanoid" id="D8M2L1"/>
<evidence type="ECO:0000259" key="1">
    <source>
        <dbReference type="Pfam" id="PF12783"/>
    </source>
</evidence>
<evidence type="ECO:0000313" key="2">
    <source>
        <dbReference type="EMBL" id="CBK22300.2"/>
    </source>
</evidence>
<feature type="domain" description="Mon2/Sec7/BIG1-like HUS" evidence="1">
    <location>
        <begin position="6"/>
        <end position="95"/>
    </location>
</feature>